<dbReference type="Gene3D" id="1.10.760.10">
    <property type="entry name" value="Cytochrome c-like domain"/>
    <property type="match status" value="1"/>
</dbReference>
<dbReference type="PANTHER" id="PTHR35008:SF8">
    <property type="entry name" value="ALCOHOL DEHYDROGENASE CYTOCHROME C SUBUNIT"/>
    <property type="match status" value="1"/>
</dbReference>
<evidence type="ECO:0000259" key="5">
    <source>
        <dbReference type="PROSITE" id="PS51007"/>
    </source>
</evidence>
<keyword evidence="1 4" id="KW-0349">Heme</keyword>
<dbReference type="Pfam" id="PF23500">
    <property type="entry name" value="DUF7133"/>
    <property type="match status" value="1"/>
</dbReference>
<dbReference type="SUPFAM" id="SSF46626">
    <property type="entry name" value="Cytochrome c"/>
    <property type="match status" value="1"/>
</dbReference>
<dbReference type="InterPro" id="IPR011989">
    <property type="entry name" value="ARM-like"/>
</dbReference>
<evidence type="ECO:0000313" key="6">
    <source>
        <dbReference type="EMBL" id="UWX55982.1"/>
    </source>
</evidence>
<gene>
    <name evidence="6" type="ORF">NYZ99_06500</name>
</gene>
<dbReference type="Pfam" id="PF13646">
    <property type="entry name" value="HEAT_2"/>
    <property type="match status" value="1"/>
</dbReference>
<evidence type="ECO:0000256" key="3">
    <source>
        <dbReference type="ARBA" id="ARBA00023004"/>
    </source>
</evidence>
<evidence type="ECO:0000256" key="1">
    <source>
        <dbReference type="ARBA" id="ARBA00022617"/>
    </source>
</evidence>
<dbReference type="Pfam" id="PF00034">
    <property type="entry name" value="Cytochrom_C"/>
    <property type="match status" value="1"/>
</dbReference>
<evidence type="ECO:0000256" key="2">
    <source>
        <dbReference type="ARBA" id="ARBA00022723"/>
    </source>
</evidence>
<evidence type="ECO:0000256" key="4">
    <source>
        <dbReference type="PROSITE-ProRule" id="PRU00433"/>
    </source>
</evidence>
<dbReference type="EMBL" id="CP104205">
    <property type="protein sequence ID" value="UWX55982.1"/>
    <property type="molecule type" value="Genomic_DNA"/>
</dbReference>
<organism evidence="6 7">
    <name type="scientific">Maribacter litopenaei</name>
    <dbReference type="NCBI Taxonomy" id="2976127"/>
    <lineage>
        <taxon>Bacteria</taxon>
        <taxon>Pseudomonadati</taxon>
        <taxon>Bacteroidota</taxon>
        <taxon>Flavobacteriia</taxon>
        <taxon>Flavobacteriales</taxon>
        <taxon>Flavobacteriaceae</taxon>
        <taxon>Maribacter</taxon>
    </lineage>
</organism>
<dbReference type="InterPro" id="IPR055557">
    <property type="entry name" value="DUF7133"/>
</dbReference>
<dbReference type="PROSITE" id="PS51007">
    <property type="entry name" value="CYTC"/>
    <property type="match status" value="1"/>
</dbReference>
<keyword evidence="7" id="KW-1185">Reference proteome</keyword>
<dbReference type="PANTHER" id="PTHR35008">
    <property type="entry name" value="BLL4482 PROTEIN-RELATED"/>
    <property type="match status" value="1"/>
</dbReference>
<evidence type="ECO:0000313" key="7">
    <source>
        <dbReference type="Proteomes" id="UP001059209"/>
    </source>
</evidence>
<feature type="domain" description="Cytochrome c" evidence="5">
    <location>
        <begin position="299"/>
        <end position="394"/>
    </location>
</feature>
<accession>A0ABY5YCC6</accession>
<dbReference type="InterPro" id="IPR036909">
    <property type="entry name" value="Cyt_c-like_dom_sf"/>
</dbReference>
<dbReference type="SUPFAM" id="SSF48371">
    <property type="entry name" value="ARM repeat"/>
    <property type="match status" value="1"/>
</dbReference>
<keyword evidence="3 4" id="KW-0408">Iron</keyword>
<protein>
    <submittedName>
        <fullName evidence="6">C-type cytochrome</fullName>
    </submittedName>
</protein>
<dbReference type="InterPro" id="IPR016024">
    <property type="entry name" value="ARM-type_fold"/>
</dbReference>
<dbReference type="RefSeq" id="WP_260574490.1">
    <property type="nucleotide sequence ID" value="NZ_CP104205.1"/>
</dbReference>
<dbReference type="Gene3D" id="1.25.10.10">
    <property type="entry name" value="Leucine-rich Repeat Variant"/>
    <property type="match status" value="1"/>
</dbReference>
<dbReference type="Proteomes" id="UP001059209">
    <property type="component" value="Chromosome"/>
</dbReference>
<name>A0ABY5YCC6_9FLAO</name>
<reference evidence="6" key="1">
    <citation type="submission" date="2022-09" db="EMBL/GenBank/DDBJ databases">
        <title>Maribacter litopenaei sp. nov., isolated from the intestinal tract of the Pacific White Shrimp, Litopenaeus vannamei.</title>
        <authorList>
            <person name="Kim S.Y."/>
            <person name="Hwang C.Y."/>
        </authorList>
    </citation>
    <scope>NUCLEOTIDE SEQUENCE</scope>
    <source>
        <strain evidence="6">HL-LV01</strain>
    </source>
</reference>
<proteinExistence type="predicted"/>
<dbReference type="InterPro" id="IPR009056">
    <property type="entry name" value="Cyt_c-like_dom"/>
</dbReference>
<keyword evidence="2 4" id="KW-0479">Metal-binding</keyword>
<dbReference type="InterPro" id="IPR051459">
    <property type="entry name" value="Cytochrome_c-type_DH"/>
</dbReference>
<sequence length="432" mass="49665">MEFISSRHFPDDVQGDMILANSIGFLGMKQHQVMEDGTGYKTKHRQDLISSTDKNFRPVEMEFAPDGSLYMVDWHNVLIGHMQHNARDPLRDHVHGRIYRITYPSGPLVEPAKIDGASIEVLLDNLKLPEYRSRYRSRRELRSRDTDEVLEKLQTWVSNLDTEDENYEHHRLEALWVTWGLNKIDKNLLEYLLKSKDHRVRAASVRVLRYMGHQLENSQELLKTAAADTHGRVRLEAITAASWLPKENGLEILEVAGKHPLDRWMEDSFKFAETRLTGNFLDTAEEENLITTLEGEDLEVFAQGKKIYETEGYCITCHQESGTGLQQAGYPTLVNQQWVTGDEERLIKLALHGLYGPMDVMGNHYEGQVPMMPFKGLLNDEEVAAVLTYVRNAFGNKASVIKPESVKKIREATKDRNDFYTPDELLEEHPMK</sequence>